<dbReference type="InterPro" id="IPR001314">
    <property type="entry name" value="Peptidase_S1A"/>
</dbReference>
<evidence type="ECO:0000256" key="13">
    <source>
        <dbReference type="ARBA" id="ARBA00093218"/>
    </source>
</evidence>
<dbReference type="GO" id="GO:0004252">
    <property type="term" value="F:serine-type endopeptidase activity"/>
    <property type="evidence" value="ECO:0007669"/>
    <property type="project" value="InterPro"/>
</dbReference>
<dbReference type="PANTHER" id="PTHR11067">
    <property type="entry name" value="INOSINE TRIPHOSPHATE PYROPHOSPHATASE/HAM1 PROTEIN"/>
    <property type="match status" value="1"/>
</dbReference>
<organism evidence="19 20">
    <name type="scientific">Adineta ricciae</name>
    <name type="common">Rotifer</name>
    <dbReference type="NCBI Taxonomy" id="249248"/>
    <lineage>
        <taxon>Eukaryota</taxon>
        <taxon>Metazoa</taxon>
        <taxon>Spiralia</taxon>
        <taxon>Gnathifera</taxon>
        <taxon>Rotifera</taxon>
        <taxon>Eurotatoria</taxon>
        <taxon>Bdelloidea</taxon>
        <taxon>Adinetida</taxon>
        <taxon>Adinetidae</taxon>
        <taxon>Adineta</taxon>
    </lineage>
</organism>
<dbReference type="Pfam" id="PF00089">
    <property type="entry name" value="Trypsin"/>
    <property type="match status" value="1"/>
</dbReference>
<evidence type="ECO:0000259" key="18">
    <source>
        <dbReference type="PROSITE" id="PS50240"/>
    </source>
</evidence>
<evidence type="ECO:0000313" key="19">
    <source>
        <dbReference type="EMBL" id="CAF0930215.1"/>
    </source>
</evidence>
<dbReference type="PRINTS" id="PR00722">
    <property type="entry name" value="CHYMOTRYPSIN"/>
</dbReference>
<comment type="function">
    <text evidence="16">Pyrophosphatase that hydrolyzes non-canonical purine nucleotides such as inosine triphosphate (ITP), deoxyinosine triphosphate (dITP) or xanthosine 5'-triphosphate (XTP) to their respective monophosphate derivatives. The enzyme does not distinguish between the deoxy- and ribose forms. Probably excludes non-canonical purines from RNA and DNA precursor pools, thus preventing their incorporation into RNA and DNA and avoiding chromosomal lesions.</text>
</comment>
<dbReference type="FunFam" id="2.40.10.10:FF:000003">
    <property type="entry name" value="Transmembrane serine protease 3"/>
    <property type="match status" value="1"/>
</dbReference>
<feature type="binding site" evidence="16">
    <location>
        <position position="36"/>
    </location>
    <ligand>
        <name>Mg(2+)</name>
        <dbReference type="ChEBI" id="CHEBI:18420"/>
    </ligand>
</feature>
<dbReference type="Gene3D" id="2.40.10.10">
    <property type="entry name" value="Trypsin-like serine proteases"/>
    <property type="match status" value="1"/>
</dbReference>
<dbReference type="AlphaFoldDB" id="A0A814BIP2"/>
<evidence type="ECO:0000256" key="11">
    <source>
        <dbReference type="ARBA" id="ARBA00023157"/>
    </source>
</evidence>
<keyword evidence="8 17" id="KW-0720">Serine protease</keyword>
<keyword evidence="5 16" id="KW-0479">Metal-binding</keyword>
<dbReference type="Proteomes" id="UP000663852">
    <property type="component" value="Unassembled WGS sequence"/>
</dbReference>
<accession>A0A814BIP2</accession>
<dbReference type="SMART" id="SM00020">
    <property type="entry name" value="Tryp_SPc"/>
    <property type="match status" value="1"/>
</dbReference>
<gene>
    <name evidence="19" type="ORF">EDS130_LOCUS11253</name>
</gene>
<dbReference type="PROSITE" id="PS00134">
    <property type="entry name" value="TRYPSIN_HIS"/>
    <property type="match status" value="1"/>
</dbReference>
<evidence type="ECO:0000256" key="9">
    <source>
        <dbReference type="ARBA" id="ARBA00022842"/>
    </source>
</evidence>
<dbReference type="SUPFAM" id="SSF52972">
    <property type="entry name" value="ITPase-like"/>
    <property type="match status" value="1"/>
</dbReference>
<sequence length="477" mass="52226">MAITFVTGNKNKLVEVQAILVDVLPNLRSEALDLPEYQGEPEYISKEKAKIAAERVQGPVLVEDTSLCFNALHGLPGPYIKWFLDKLGHDGLNKLLAAYEDKTAYAQCVFSFCAGPSSEPIAFVGRCPGRIVPARGPNNFGWTSIFQPDDEHGQPDKETFAEMDKTKKNKISHRICISSSTQCGCSLVKPILNEAKIVGGFAARNNSWPWIVSIRRSKSDSSSSGPGSVLCGGSLINEKYVLTAAHCFSNMKDSQLSNYFAVIGAIYSNDTNPVRVGFKSMILHENYNGNTYENDIALLELNYSVSFSDSRIGFICLPPNNQVTYPYSGMNATAIGWGRLQSSGTSAYTLQQVQLPILPYTDQYCYDTVYNNGIQFCAGYDQGGKDTCQGDSGGPLMTHDANSDTWLIAGVTSYGQGCALPEHPGVYTRVSMYVNWINSRLNGTTNGSQALVKGASNQFLLLPWLISLCFSYIFIHI</sequence>
<keyword evidence="9 16" id="KW-0460">Magnesium</keyword>
<dbReference type="InterPro" id="IPR043504">
    <property type="entry name" value="Peptidase_S1_PA_chymotrypsin"/>
</dbReference>
<evidence type="ECO:0000256" key="3">
    <source>
        <dbReference type="ARBA" id="ARBA00022490"/>
    </source>
</evidence>
<comment type="function">
    <text evidence="12">Pyrophosphatase that hydrolyzes the non-canonical purine nucleotides inosine triphosphate (ITP), deoxyinosine triphosphate (dITP) as well as 2'-deoxy-N-6-hydroxylaminopurine triphosphate (dHAPTP) and xanthosine 5'-triphosphate (XTP) to their respective monophosphate derivatives. The enzyme does not distinguish between the deoxy- and ribose forms. Probably excludes non-canonical purines from RNA and DNA precursor pools, thus preventing their incorporation into RNA and DNA and avoiding chromosomal lesions.</text>
</comment>
<proteinExistence type="inferred from homology"/>
<dbReference type="GO" id="GO:0005737">
    <property type="term" value="C:cytoplasm"/>
    <property type="evidence" value="ECO:0007669"/>
    <property type="project" value="UniProtKB-SubCell"/>
</dbReference>
<evidence type="ECO:0000256" key="12">
    <source>
        <dbReference type="ARBA" id="ARBA00054940"/>
    </source>
</evidence>
<evidence type="ECO:0000313" key="20">
    <source>
        <dbReference type="Proteomes" id="UP000663852"/>
    </source>
</evidence>
<feature type="binding site" evidence="16">
    <location>
        <begin position="64"/>
        <end position="65"/>
    </location>
    <ligand>
        <name>ITP</name>
        <dbReference type="ChEBI" id="CHEBI:61402"/>
    </ligand>
</feature>
<dbReference type="InterPro" id="IPR027502">
    <property type="entry name" value="ITPase"/>
</dbReference>
<evidence type="ECO:0000256" key="8">
    <source>
        <dbReference type="ARBA" id="ARBA00022825"/>
    </source>
</evidence>
<evidence type="ECO:0000256" key="4">
    <source>
        <dbReference type="ARBA" id="ARBA00022670"/>
    </source>
</evidence>
<dbReference type="InterPro" id="IPR033116">
    <property type="entry name" value="TRYPSIN_SER"/>
</dbReference>
<comment type="subcellular location">
    <subcellularLocation>
        <location evidence="1 16">Cytoplasm</location>
    </subcellularLocation>
</comment>
<dbReference type="EC" id="3.6.1.66" evidence="16"/>
<keyword evidence="7 16" id="KW-0378">Hydrolase</keyword>
<feature type="binding site" evidence="16">
    <location>
        <position position="168"/>
    </location>
    <ligand>
        <name>ITP</name>
        <dbReference type="ChEBI" id="CHEBI:61402"/>
    </ligand>
</feature>
<keyword evidence="10 16" id="KW-0546">Nucleotide metabolism</keyword>
<feature type="binding site" evidence="16">
    <location>
        <position position="64"/>
    </location>
    <ligand>
        <name>Mg(2+)</name>
        <dbReference type="ChEBI" id="CHEBI:18420"/>
    </ligand>
</feature>
<evidence type="ECO:0000256" key="1">
    <source>
        <dbReference type="ARBA" id="ARBA00004496"/>
    </source>
</evidence>
<comment type="catalytic activity">
    <reaction evidence="15">
        <text>N(6)-hydroxy-dATP + H2O = N(6)-hydroxy-dAMP + diphosphate + H(+)</text>
        <dbReference type="Rhea" id="RHEA:83971"/>
        <dbReference type="ChEBI" id="CHEBI:15377"/>
        <dbReference type="ChEBI" id="CHEBI:15378"/>
        <dbReference type="ChEBI" id="CHEBI:33019"/>
        <dbReference type="ChEBI" id="CHEBI:233529"/>
        <dbReference type="ChEBI" id="CHEBI:233530"/>
    </reaction>
    <physiologicalReaction direction="left-to-right" evidence="15">
        <dbReference type="Rhea" id="RHEA:83972"/>
    </physiologicalReaction>
</comment>
<protein>
    <recommendedName>
        <fullName evidence="16">Inosine triphosphate pyrophosphatase</fullName>
        <shortName evidence="16">ITPase</shortName>
        <shortName evidence="16">Inosine triphosphatase</shortName>
        <ecNumber evidence="16">3.6.1.66</ecNumber>
    </recommendedName>
    <alternativeName>
        <fullName evidence="16">Non-canonical purine NTP pyrophosphatase</fullName>
    </alternativeName>
    <alternativeName>
        <fullName evidence="16">Non-standard purine NTP pyrophosphatase</fullName>
    </alternativeName>
    <alternativeName>
        <fullName evidence="16">Nucleoside-triphosphate diphosphatase</fullName>
    </alternativeName>
    <alternativeName>
        <fullName evidence="16">Nucleoside-triphosphate pyrophosphatase</fullName>
        <shortName evidence="16">NTPase</shortName>
    </alternativeName>
    <alternativeName>
        <fullName evidence="16">XTP/dITP diphosphatase</fullName>
    </alternativeName>
</protein>
<keyword evidence="4 17" id="KW-0645">Protease</keyword>
<comment type="subunit">
    <text evidence="16">Homodimer.</text>
</comment>
<comment type="cofactor">
    <cofactor evidence="16">
        <name>Mg(2+)</name>
        <dbReference type="ChEBI" id="CHEBI:18420"/>
    </cofactor>
    <cofactor evidence="16">
        <name>Mn(2+)</name>
        <dbReference type="ChEBI" id="CHEBI:29035"/>
    </cofactor>
    <text evidence="16">Binds 1 divalent metal cation per subunit; can use either Mg(2+) or Mn(2+).</text>
</comment>
<comment type="caution">
    <text evidence="16">Lacks conserved residue(s) required for the propagation of feature annotation.</text>
</comment>
<dbReference type="GO" id="GO:0006508">
    <property type="term" value="P:proteolysis"/>
    <property type="evidence" value="ECO:0007669"/>
    <property type="project" value="UniProtKB-KW"/>
</dbReference>
<dbReference type="GO" id="GO:0046872">
    <property type="term" value="F:metal ion binding"/>
    <property type="evidence" value="ECO:0007669"/>
    <property type="project" value="UniProtKB-KW"/>
</dbReference>
<evidence type="ECO:0000256" key="5">
    <source>
        <dbReference type="ARBA" id="ARBA00022723"/>
    </source>
</evidence>
<dbReference type="PROSITE" id="PS50240">
    <property type="entry name" value="TRYPSIN_DOM"/>
    <property type="match status" value="1"/>
</dbReference>
<feature type="domain" description="Peptidase S1" evidence="18">
    <location>
        <begin position="197"/>
        <end position="442"/>
    </location>
</feature>
<feature type="binding site" evidence="16">
    <location>
        <begin position="7"/>
        <end position="12"/>
    </location>
    <ligand>
        <name>ITP</name>
        <dbReference type="ChEBI" id="CHEBI:61402"/>
    </ligand>
</feature>
<dbReference type="Pfam" id="PF01725">
    <property type="entry name" value="Ham1p_like"/>
    <property type="match status" value="1"/>
</dbReference>
<dbReference type="InterPro" id="IPR009003">
    <property type="entry name" value="Peptidase_S1_PA"/>
</dbReference>
<evidence type="ECO:0000256" key="14">
    <source>
        <dbReference type="ARBA" id="ARBA00093255"/>
    </source>
</evidence>
<dbReference type="GO" id="GO:0036220">
    <property type="term" value="F:ITP diphosphatase activity"/>
    <property type="evidence" value="ECO:0007669"/>
    <property type="project" value="UniProtKB-UniRule"/>
</dbReference>
<dbReference type="Gene3D" id="3.90.950.10">
    <property type="match status" value="1"/>
</dbReference>
<dbReference type="InterPro" id="IPR029001">
    <property type="entry name" value="ITPase-like_fam"/>
</dbReference>
<dbReference type="GO" id="GO:0000166">
    <property type="term" value="F:nucleotide binding"/>
    <property type="evidence" value="ECO:0007669"/>
    <property type="project" value="UniProtKB-KW"/>
</dbReference>
<dbReference type="GO" id="GO:0036222">
    <property type="term" value="F:XTP diphosphatase activity"/>
    <property type="evidence" value="ECO:0007669"/>
    <property type="project" value="UniProtKB-UniRule"/>
</dbReference>
<evidence type="ECO:0000256" key="15">
    <source>
        <dbReference type="ARBA" id="ARBA00093271"/>
    </source>
</evidence>
<evidence type="ECO:0000256" key="17">
    <source>
        <dbReference type="RuleBase" id="RU363034"/>
    </source>
</evidence>
<dbReference type="CDD" id="cd00515">
    <property type="entry name" value="HAM1"/>
    <property type="match status" value="1"/>
</dbReference>
<dbReference type="EMBL" id="CAJNOJ010000040">
    <property type="protein sequence ID" value="CAF0930215.1"/>
    <property type="molecule type" value="Genomic_DNA"/>
</dbReference>
<dbReference type="InterPro" id="IPR018114">
    <property type="entry name" value="TRYPSIN_HIS"/>
</dbReference>
<evidence type="ECO:0000256" key="10">
    <source>
        <dbReference type="ARBA" id="ARBA00023080"/>
    </source>
</evidence>
<comment type="catalytic activity">
    <reaction evidence="14">
        <text>dITP + H2O = dIMP + diphosphate + H(+)</text>
        <dbReference type="Rhea" id="RHEA:28342"/>
        <dbReference type="ChEBI" id="CHEBI:15377"/>
        <dbReference type="ChEBI" id="CHEBI:15378"/>
        <dbReference type="ChEBI" id="CHEBI:33019"/>
        <dbReference type="ChEBI" id="CHEBI:61194"/>
        <dbReference type="ChEBI" id="CHEBI:61382"/>
        <dbReference type="EC" id="3.6.1.66"/>
    </reaction>
    <physiologicalReaction direction="left-to-right" evidence="14">
        <dbReference type="Rhea" id="RHEA:28343"/>
    </physiologicalReaction>
</comment>
<reference evidence="19" key="1">
    <citation type="submission" date="2021-02" db="EMBL/GenBank/DDBJ databases">
        <authorList>
            <person name="Nowell W R."/>
        </authorList>
    </citation>
    <scope>NUCLEOTIDE SEQUENCE</scope>
</reference>
<evidence type="ECO:0000256" key="2">
    <source>
        <dbReference type="ARBA" id="ARBA00008023"/>
    </source>
</evidence>
<comment type="catalytic activity">
    <reaction evidence="16">
        <text>XTP + H2O = XMP + diphosphate + H(+)</text>
        <dbReference type="Rhea" id="RHEA:28610"/>
        <dbReference type="ChEBI" id="CHEBI:15377"/>
        <dbReference type="ChEBI" id="CHEBI:15378"/>
        <dbReference type="ChEBI" id="CHEBI:33019"/>
        <dbReference type="ChEBI" id="CHEBI:57464"/>
        <dbReference type="ChEBI" id="CHEBI:61314"/>
        <dbReference type="EC" id="3.6.1.66"/>
    </reaction>
</comment>
<dbReference type="GO" id="GO:0035870">
    <property type="term" value="F:dITP diphosphatase activity"/>
    <property type="evidence" value="ECO:0007669"/>
    <property type="project" value="UniProtKB-UniRule"/>
</dbReference>
<keyword evidence="16" id="KW-0464">Manganese</keyword>
<keyword evidence="6 16" id="KW-0547">Nucleotide-binding</keyword>
<dbReference type="FunFam" id="3.90.950.10:FF:000003">
    <property type="entry name" value="Inosine triphosphate pyrophosphatase"/>
    <property type="match status" value="1"/>
</dbReference>
<dbReference type="HAMAP" id="MF_03148">
    <property type="entry name" value="HAM1_NTPase"/>
    <property type="match status" value="1"/>
</dbReference>
<dbReference type="GO" id="GO:0009117">
    <property type="term" value="P:nucleotide metabolic process"/>
    <property type="evidence" value="ECO:0007669"/>
    <property type="project" value="UniProtKB-KW"/>
</dbReference>
<dbReference type="OrthoDB" id="6339452at2759"/>
<evidence type="ECO:0000256" key="7">
    <source>
        <dbReference type="ARBA" id="ARBA00022801"/>
    </source>
</evidence>
<feature type="binding site" evidence="16">
    <location>
        <begin position="173"/>
        <end position="174"/>
    </location>
    <ligand>
        <name>ITP</name>
        <dbReference type="ChEBI" id="CHEBI:61402"/>
    </ligand>
</feature>
<dbReference type="PANTHER" id="PTHR11067:SF9">
    <property type="entry name" value="INOSINE TRIPHOSPHATE PYROPHOSPHATASE"/>
    <property type="match status" value="1"/>
</dbReference>
<comment type="catalytic activity">
    <reaction evidence="13">
        <text>ITP + H2O = IMP + diphosphate + H(+)</text>
        <dbReference type="Rhea" id="RHEA:29399"/>
        <dbReference type="ChEBI" id="CHEBI:15377"/>
        <dbReference type="ChEBI" id="CHEBI:15378"/>
        <dbReference type="ChEBI" id="CHEBI:33019"/>
        <dbReference type="ChEBI" id="CHEBI:58053"/>
        <dbReference type="ChEBI" id="CHEBI:61402"/>
        <dbReference type="EC" id="3.6.1.66"/>
    </reaction>
    <physiologicalReaction direction="left-to-right" evidence="13">
        <dbReference type="Rhea" id="RHEA:29400"/>
    </physiologicalReaction>
</comment>
<dbReference type="PROSITE" id="PS00135">
    <property type="entry name" value="TRYPSIN_SER"/>
    <property type="match status" value="1"/>
</dbReference>
<name>A0A814BIP2_ADIRI</name>
<dbReference type="GO" id="GO:0009204">
    <property type="term" value="P:deoxyribonucleoside triphosphate catabolic process"/>
    <property type="evidence" value="ECO:0007669"/>
    <property type="project" value="UniProtKB-UniRule"/>
</dbReference>
<dbReference type="CDD" id="cd00190">
    <property type="entry name" value="Tryp_SPc"/>
    <property type="match status" value="1"/>
</dbReference>
<keyword evidence="3 16" id="KW-0963">Cytoplasm</keyword>
<comment type="similarity">
    <text evidence="2 16">Belongs to the HAM1 NTPase family.</text>
</comment>
<evidence type="ECO:0000256" key="6">
    <source>
        <dbReference type="ARBA" id="ARBA00022741"/>
    </source>
</evidence>
<evidence type="ECO:0000256" key="16">
    <source>
        <dbReference type="HAMAP-Rule" id="MF_03148"/>
    </source>
</evidence>
<dbReference type="InterPro" id="IPR002637">
    <property type="entry name" value="RdgB/HAM1"/>
</dbReference>
<feature type="binding site" evidence="16">
    <location>
        <position position="48"/>
    </location>
    <ligand>
        <name>ITP</name>
        <dbReference type="ChEBI" id="CHEBI:61402"/>
    </ligand>
</feature>
<dbReference type="SUPFAM" id="SSF50494">
    <property type="entry name" value="Trypsin-like serine proteases"/>
    <property type="match status" value="1"/>
</dbReference>
<comment type="caution">
    <text evidence="19">The sequence shown here is derived from an EMBL/GenBank/DDBJ whole genome shotgun (WGS) entry which is preliminary data.</text>
</comment>
<keyword evidence="11" id="KW-1015">Disulfide bond</keyword>
<dbReference type="InterPro" id="IPR001254">
    <property type="entry name" value="Trypsin_dom"/>
</dbReference>